<evidence type="ECO:0000256" key="2">
    <source>
        <dbReference type="ARBA" id="ARBA00009598"/>
    </source>
</evidence>
<name>A0A6F9DS28_9ASCI</name>
<dbReference type="PANTHER" id="PTHR43826:SF3">
    <property type="entry name" value="GLUCOSE-6-PHOSPHATE EXCHANGER SLC37A4"/>
    <property type="match status" value="1"/>
</dbReference>
<dbReference type="InterPro" id="IPR011701">
    <property type="entry name" value="MFS"/>
</dbReference>
<feature type="transmembrane region" description="Helical" evidence="6">
    <location>
        <begin position="416"/>
        <end position="434"/>
    </location>
</feature>
<proteinExistence type="evidence at transcript level"/>
<feature type="transmembrane region" description="Helical" evidence="6">
    <location>
        <begin position="269"/>
        <end position="288"/>
    </location>
</feature>
<dbReference type="SUPFAM" id="SSF103473">
    <property type="entry name" value="MFS general substrate transporter"/>
    <property type="match status" value="1"/>
</dbReference>
<dbReference type="GO" id="GO:0035435">
    <property type="term" value="P:phosphate ion transmembrane transport"/>
    <property type="evidence" value="ECO:0007669"/>
    <property type="project" value="TreeGrafter"/>
</dbReference>
<keyword evidence="4 6" id="KW-1133">Transmembrane helix</keyword>
<evidence type="ECO:0000256" key="3">
    <source>
        <dbReference type="ARBA" id="ARBA00022692"/>
    </source>
</evidence>
<dbReference type="InterPro" id="IPR051337">
    <property type="entry name" value="OPA_Antiporter"/>
</dbReference>
<feature type="transmembrane region" description="Helical" evidence="6">
    <location>
        <begin position="383"/>
        <end position="404"/>
    </location>
</feature>
<feature type="transmembrane region" description="Helical" evidence="6">
    <location>
        <begin position="352"/>
        <end position="371"/>
    </location>
</feature>
<evidence type="ECO:0000256" key="5">
    <source>
        <dbReference type="ARBA" id="ARBA00023136"/>
    </source>
</evidence>
<evidence type="ECO:0000259" key="7">
    <source>
        <dbReference type="PROSITE" id="PS50850"/>
    </source>
</evidence>
<protein>
    <submittedName>
        <fullName evidence="8">Glucose-6-phosphate translocase-like</fullName>
    </submittedName>
</protein>
<dbReference type="Pfam" id="PF07690">
    <property type="entry name" value="MFS_1"/>
    <property type="match status" value="1"/>
</dbReference>
<dbReference type="Gene3D" id="1.20.1250.20">
    <property type="entry name" value="MFS general substrate transporter like domains"/>
    <property type="match status" value="2"/>
</dbReference>
<dbReference type="InterPro" id="IPR000849">
    <property type="entry name" value="Sugar_P_transporter"/>
</dbReference>
<dbReference type="InterPro" id="IPR020846">
    <property type="entry name" value="MFS_dom"/>
</dbReference>
<accession>A0A6F9DS28</accession>
<feature type="transmembrane region" description="Helical" evidence="6">
    <location>
        <begin position="202"/>
        <end position="225"/>
    </location>
</feature>
<evidence type="ECO:0000256" key="1">
    <source>
        <dbReference type="ARBA" id="ARBA00004127"/>
    </source>
</evidence>
<reference evidence="8" key="1">
    <citation type="submission" date="2020-04" db="EMBL/GenBank/DDBJ databases">
        <authorList>
            <person name="Neveu A P."/>
        </authorList>
    </citation>
    <scope>NUCLEOTIDE SEQUENCE</scope>
    <source>
        <tissue evidence="8">Whole embryo</tissue>
    </source>
</reference>
<feature type="transmembrane region" description="Helical" evidence="6">
    <location>
        <begin position="45"/>
        <end position="63"/>
    </location>
</feature>
<evidence type="ECO:0000256" key="6">
    <source>
        <dbReference type="SAM" id="Phobius"/>
    </source>
</evidence>
<feature type="transmembrane region" description="Helical" evidence="6">
    <location>
        <begin position="308"/>
        <end position="332"/>
    </location>
</feature>
<gene>
    <name evidence="8" type="primary">Slc37a4</name>
</gene>
<dbReference type="PIRSF" id="PIRSF002808">
    <property type="entry name" value="Hexose_phosphate_transp"/>
    <property type="match status" value="1"/>
</dbReference>
<evidence type="ECO:0000313" key="8">
    <source>
        <dbReference type="EMBL" id="CAB3266254.1"/>
    </source>
</evidence>
<keyword evidence="5 6" id="KW-0472">Membrane</keyword>
<feature type="domain" description="Major facilitator superfamily (MFS) profile" evidence="7">
    <location>
        <begin position="50"/>
        <end position="468"/>
    </location>
</feature>
<dbReference type="GO" id="GO:0005789">
    <property type="term" value="C:endoplasmic reticulum membrane"/>
    <property type="evidence" value="ECO:0007669"/>
    <property type="project" value="TreeGrafter"/>
</dbReference>
<dbReference type="PANTHER" id="PTHR43826">
    <property type="entry name" value="GLUCOSE-6-PHOSPHATE EXCHANGER SLC37A4"/>
    <property type="match status" value="1"/>
</dbReference>
<comment type="similarity">
    <text evidence="2">Belongs to the major facilitator superfamily. Organophosphate:Pi antiporter (OPA) (TC 2.A.1.4) family.</text>
</comment>
<sequence length="478" mass="52622">MEKFRLTFFANSTKRTITFILVSSTRLEAKGRPYYSGTMLGLTSPYQWTFLICMYTGYMMYIFNRRSFSFVIPTVVKNEGMTMSEIGQIVSSIAMAYSIGKFVCGMLADKLSPRLMFASGLFITGIVNVAFSISEPKYFTLLAFANGLMQGPGWPACAKIVRRWYSPKIFGSMWSLLSTSMNVPASIGPLLCAYVLDRNGGNWRMIMSLCGTVSCGFAAVAFFVLRDHPEDIGLTLAKITGDESLNEAKPEKETKETNKKAKQMTIKRIFSSFYTYVLCVGFLMSLFLKGVVDNWSSLYLIQNKGSNQLLSSSFMGMVEIGGLIGSILSGIISDRLVAVNGFTPKGQPRHNWLIACHVVLLGSFLSFSNFITDAEAQKMVLSISGFCIGFSMYSIINLVGVLAIENSAADISGSSHAYCALMGNIGIMLAGLPFSVMQQSLSWNGSFQVCQLSIVISLFLFVISQFTNCRIGDLIKED</sequence>
<dbReference type="InterPro" id="IPR036259">
    <property type="entry name" value="MFS_trans_sf"/>
</dbReference>
<dbReference type="GO" id="GO:0061513">
    <property type="term" value="F:glucose 6-phosphate:phosphate antiporter activity"/>
    <property type="evidence" value="ECO:0007669"/>
    <property type="project" value="TreeGrafter"/>
</dbReference>
<feature type="transmembrane region" description="Helical" evidence="6">
    <location>
        <begin position="115"/>
        <end position="133"/>
    </location>
</feature>
<organism evidence="8">
    <name type="scientific">Phallusia mammillata</name>
    <dbReference type="NCBI Taxonomy" id="59560"/>
    <lineage>
        <taxon>Eukaryota</taxon>
        <taxon>Metazoa</taxon>
        <taxon>Chordata</taxon>
        <taxon>Tunicata</taxon>
        <taxon>Ascidiacea</taxon>
        <taxon>Phlebobranchia</taxon>
        <taxon>Ascidiidae</taxon>
        <taxon>Phallusia</taxon>
    </lineage>
</organism>
<dbReference type="EMBL" id="LR790392">
    <property type="protein sequence ID" value="CAB3266254.1"/>
    <property type="molecule type" value="mRNA"/>
</dbReference>
<dbReference type="AlphaFoldDB" id="A0A6F9DS28"/>
<comment type="subcellular location">
    <subcellularLocation>
        <location evidence="1">Endomembrane system</location>
        <topology evidence="1">Multi-pass membrane protein</topology>
    </subcellularLocation>
</comment>
<keyword evidence="3 6" id="KW-0812">Transmembrane</keyword>
<dbReference type="PROSITE" id="PS50850">
    <property type="entry name" value="MFS"/>
    <property type="match status" value="1"/>
</dbReference>
<feature type="transmembrane region" description="Helical" evidence="6">
    <location>
        <begin position="446"/>
        <end position="466"/>
    </location>
</feature>
<evidence type="ECO:0000256" key="4">
    <source>
        <dbReference type="ARBA" id="ARBA00022989"/>
    </source>
</evidence>